<dbReference type="OrthoDB" id="4851394at2759"/>
<reference evidence="2 3" key="1">
    <citation type="submission" date="2014-02" db="EMBL/GenBank/DDBJ databases">
        <title>The genome sequence of Colletotrichum fioriniae PJ7.</title>
        <authorList>
            <person name="Baroncelli R."/>
            <person name="Thon M.R."/>
        </authorList>
    </citation>
    <scope>NUCLEOTIDE SEQUENCE [LARGE SCALE GENOMIC DNA]</scope>
    <source>
        <strain evidence="2 3">PJ7</strain>
    </source>
</reference>
<dbReference type="eggNOG" id="ENOG502T4NE">
    <property type="taxonomic scope" value="Eukaryota"/>
</dbReference>
<evidence type="ECO:0000256" key="1">
    <source>
        <dbReference type="SAM" id="Coils"/>
    </source>
</evidence>
<keyword evidence="3" id="KW-1185">Reference proteome</keyword>
<protein>
    <submittedName>
        <fullName evidence="2">Uncharacterized protein</fullName>
    </submittedName>
</protein>
<sequence length="431" mass="48659">MANYSPSSKTPLMEGVRVDMLKVLDRGDSLYELTLCFPDIANELIAADMPKQPDCTIAQLRLDHSRNWETTEVLHIIPRDLLHSIIKGTVAMDFGPNRPHDYDEDSTAAGIYVIAVSIDGRDGRFLNWSELGELIMILQNYADVYTLHKRGTPKNMAELVKISVAKEIDLAVNGQWTDTKTRFICNDTQHQHVLAFIENLQRRRAPMFPGVAEAAVYQEQCPLYVGCSTKLNGTLPKYSLSTNLDGINNLLGLLISALRHMDLEPAITRRVVMKTWKRSQLPVAERLVTALARSYVWQDGLNIAEGGANEVGYSHSIEAEIEIAVNSTIMEENLTASLQDIQDRKQCLQNVQEAKAIQEKNVKLAVEMEEHMLQIQKLADEWSQVLQPKLAERKNELDQAIRAVANAKPLWEELDDLTRQVEDAFKKLDLE</sequence>
<dbReference type="HOGENOM" id="CLU_039525_0_0_1"/>
<gene>
    <name evidence="2" type="ORF">CFIO01_11713</name>
</gene>
<organism evidence="2 3">
    <name type="scientific">Colletotrichum fioriniae PJ7</name>
    <dbReference type="NCBI Taxonomy" id="1445577"/>
    <lineage>
        <taxon>Eukaryota</taxon>
        <taxon>Fungi</taxon>
        <taxon>Dikarya</taxon>
        <taxon>Ascomycota</taxon>
        <taxon>Pezizomycotina</taxon>
        <taxon>Sordariomycetes</taxon>
        <taxon>Hypocreomycetidae</taxon>
        <taxon>Glomerellales</taxon>
        <taxon>Glomerellaceae</taxon>
        <taxon>Colletotrichum</taxon>
        <taxon>Colletotrichum acutatum species complex</taxon>
    </lineage>
</organism>
<accession>A0A010QP19</accession>
<keyword evidence="1" id="KW-0175">Coiled coil</keyword>
<dbReference type="Proteomes" id="UP000020467">
    <property type="component" value="Unassembled WGS sequence"/>
</dbReference>
<evidence type="ECO:0000313" key="2">
    <source>
        <dbReference type="EMBL" id="EXF78415.1"/>
    </source>
</evidence>
<comment type="caution">
    <text evidence="2">The sequence shown here is derived from an EMBL/GenBank/DDBJ whole genome shotgun (WGS) entry which is preliminary data.</text>
</comment>
<dbReference type="KEGG" id="cfj:CFIO01_11713"/>
<dbReference type="EMBL" id="JARH01000650">
    <property type="protein sequence ID" value="EXF78415.1"/>
    <property type="molecule type" value="Genomic_DNA"/>
</dbReference>
<evidence type="ECO:0000313" key="3">
    <source>
        <dbReference type="Proteomes" id="UP000020467"/>
    </source>
</evidence>
<dbReference type="STRING" id="1445577.A0A010QP19"/>
<feature type="coiled-coil region" evidence="1">
    <location>
        <begin position="331"/>
        <end position="381"/>
    </location>
</feature>
<dbReference type="AlphaFoldDB" id="A0A010QP19"/>
<proteinExistence type="predicted"/>
<name>A0A010QP19_9PEZI</name>